<evidence type="ECO:0000259" key="1">
    <source>
        <dbReference type="Pfam" id="PF05368"/>
    </source>
</evidence>
<feature type="domain" description="NmrA-like" evidence="1">
    <location>
        <begin position="104"/>
        <end position="225"/>
    </location>
</feature>
<dbReference type="PANTHER" id="PTHR43162:SF1">
    <property type="entry name" value="PRESTALK A DIFFERENTIATION PROTEIN A"/>
    <property type="match status" value="1"/>
</dbReference>
<accession>A0ABS5Z6C2</accession>
<dbReference type="PANTHER" id="PTHR43162">
    <property type="match status" value="1"/>
</dbReference>
<reference evidence="2 3" key="1">
    <citation type="submission" date="2021-06" db="EMBL/GenBank/DDBJ databases">
        <title>Actinoplanes lichenicola sp. nov., and Actinoplanes ovalisporus sp. nov., isolated from lichen in Thailand.</title>
        <authorList>
            <person name="Saeng-In P."/>
            <person name="Kanchanasin P."/>
            <person name="Yuki M."/>
            <person name="Kudo T."/>
            <person name="Ohkuma M."/>
            <person name="Phongsopitanun W."/>
            <person name="Tanasupawat S."/>
        </authorList>
    </citation>
    <scope>NUCLEOTIDE SEQUENCE [LARGE SCALE GENOMIC DNA]</scope>
    <source>
        <strain evidence="2 3">NBRC 110975</strain>
    </source>
</reference>
<evidence type="ECO:0000313" key="3">
    <source>
        <dbReference type="Proteomes" id="UP001519654"/>
    </source>
</evidence>
<dbReference type="EMBL" id="JAHKKG010000026">
    <property type="protein sequence ID" value="MBU2670941.1"/>
    <property type="molecule type" value="Genomic_DNA"/>
</dbReference>
<gene>
    <name evidence="2" type="ORF">KOI35_46330</name>
</gene>
<dbReference type="InterPro" id="IPR036291">
    <property type="entry name" value="NAD(P)-bd_dom_sf"/>
</dbReference>
<keyword evidence="3" id="KW-1185">Reference proteome</keyword>
<proteinExistence type="predicted"/>
<dbReference type="Gene3D" id="3.90.25.10">
    <property type="entry name" value="UDP-galactose 4-epimerase, domain 1"/>
    <property type="match status" value="1"/>
</dbReference>
<organism evidence="2 3">
    <name type="scientific">Paractinoplanes bogorensis</name>
    <dbReference type="NCBI Taxonomy" id="1610840"/>
    <lineage>
        <taxon>Bacteria</taxon>
        <taxon>Bacillati</taxon>
        <taxon>Actinomycetota</taxon>
        <taxon>Actinomycetes</taxon>
        <taxon>Micromonosporales</taxon>
        <taxon>Micromonosporaceae</taxon>
        <taxon>Paractinoplanes</taxon>
    </lineage>
</organism>
<dbReference type="RefSeq" id="WP_215796177.1">
    <property type="nucleotide sequence ID" value="NZ_JAHKKG010000026.1"/>
</dbReference>
<dbReference type="InterPro" id="IPR008030">
    <property type="entry name" value="NmrA-like"/>
</dbReference>
<dbReference type="Pfam" id="PF05368">
    <property type="entry name" value="NmrA"/>
    <property type="match status" value="1"/>
</dbReference>
<evidence type="ECO:0000313" key="2">
    <source>
        <dbReference type="EMBL" id="MBU2670941.1"/>
    </source>
</evidence>
<dbReference type="SUPFAM" id="SSF51735">
    <property type="entry name" value="NAD(P)-binding Rossmann-fold domains"/>
    <property type="match status" value="1"/>
</dbReference>
<dbReference type="Gene3D" id="3.40.50.720">
    <property type="entry name" value="NAD(P)-binding Rossmann-like Domain"/>
    <property type="match status" value="1"/>
</dbReference>
<comment type="caution">
    <text evidence="2">The sequence shown here is derived from an EMBL/GenBank/DDBJ whole genome shotgun (WGS) entry which is preliminary data.</text>
</comment>
<name>A0ABS5Z6C2_9ACTN</name>
<sequence length="265" mass="28450">MTLLIGGTGKTGRRVAERLTARGETVRIGSRKSETRFDWDDESTWRPAIEGERSAYITFYPDLGLPGAADRVGAFADLAAAHGVEHLVLLSGRGEPLAREAELRVENSGAAWTIVTCAWFAQNFSEDFLVDAVLGGDIRLPAGDVAEPFVDADDIAEVVAAALTDPRHRGQRYELTGPRALTFAEVAAELSKATGREIRYTPISFSEYEDVLRAAGLPVELADMFRGILDGRNAEPADGVRRALGRPATTFPAYAAGAVDAGAWS</sequence>
<dbReference type="InterPro" id="IPR051604">
    <property type="entry name" value="Ergot_Alk_Oxidoreductase"/>
</dbReference>
<protein>
    <submittedName>
        <fullName evidence="2">NmrA family NAD(P)-binding protein</fullName>
    </submittedName>
</protein>
<dbReference type="Proteomes" id="UP001519654">
    <property type="component" value="Unassembled WGS sequence"/>
</dbReference>